<gene>
    <name evidence="5" type="ORF">E6K74_12570</name>
</gene>
<organism evidence="5 6">
    <name type="scientific">Eiseniibacteriota bacterium</name>
    <dbReference type="NCBI Taxonomy" id="2212470"/>
    <lineage>
        <taxon>Bacteria</taxon>
        <taxon>Candidatus Eiseniibacteriota</taxon>
    </lineage>
</organism>
<protein>
    <submittedName>
        <fullName evidence="5">ATP-binding cassette domain-containing protein</fullName>
    </submittedName>
</protein>
<comment type="caution">
    <text evidence="5">The sequence shown here is derived from an EMBL/GenBank/DDBJ whole genome shotgun (WGS) entry which is preliminary data.</text>
</comment>
<keyword evidence="1" id="KW-0813">Transport</keyword>
<sequence length="303" mass="33413">MESAVSLHSLVKTFGQHRAVDGISLEIPRGIIFGLIGPNGAGKTTTIRMILDIFRPDSGEVKVFGMPAGDQVKDRVGYLPEERGLYRKTKVLEMLAYQGSLRGASPSAARQEASDWLDRLELAEWKGRKVEDLSKGMQQKVQFIGAILGKPELLILDEPFSGLDPVNQDVFKDLMLDLNRKGASIIFSTHQMDTAEKLCREIALLNKGQIVLGGTLSQIKSRFGKNSVMVEFDGDGTFLQGLPGVARVDDYGQYREVRLLNGADPQALLRAAVERVTVRRFEIMEPTLHNIFIEQVGGHAAHA</sequence>
<dbReference type="EMBL" id="VBOU01000107">
    <property type="protein sequence ID" value="TMQ52244.1"/>
    <property type="molecule type" value="Genomic_DNA"/>
</dbReference>
<name>A0A538SLJ2_UNCEI</name>
<evidence type="ECO:0000313" key="5">
    <source>
        <dbReference type="EMBL" id="TMQ52244.1"/>
    </source>
</evidence>
<dbReference type="InterPro" id="IPR050763">
    <property type="entry name" value="ABC_transporter_ATP-binding"/>
</dbReference>
<dbReference type="PANTHER" id="PTHR42711">
    <property type="entry name" value="ABC TRANSPORTER ATP-BINDING PROTEIN"/>
    <property type="match status" value="1"/>
</dbReference>
<dbReference type="SMART" id="SM00382">
    <property type="entry name" value="AAA"/>
    <property type="match status" value="1"/>
</dbReference>
<reference evidence="5 6" key="1">
    <citation type="journal article" date="2019" name="Nat. Microbiol.">
        <title>Mediterranean grassland soil C-N compound turnover is dependent on rainfall and depth, and is mediated by genomically divergent microorganisms.</title>
        <authorList>
            <person name="Diamond S."/>
            <person name="Andeer P.F."/>
            <person name="Li Z."/>
            <person name="Crits-Christoph A."/>
            <person name="Burstein D."/>
            <person name="Anantharaman K."/>
            <person name="Lane K.R."/>
            <person name="Thomas B.C."/>
            <person name="Pan C."/>
            <person name="Northen T.R."/>
            <person name="Banfield J.F."/>
        </authorList>
    </citation>
    <scope>NUCLEOTIDE SEQUENCE [LARGE SCALE GENOMIC DNA]</scope>
    <source>
        <strain evidence="5">WS_4</strain>
    </source>
</reference>
<dbReference type="PANTHER" id="PTHR42711:SF16">
    <property type="entry name" value="ABC TRANSPORTER ATP-BINDING PROTEIN"/>
    <property type="match status" value="1"/>
</dbReference>
<dbReference type="GO" id="GO:0005524">
    <property type="term" value="F:ATP binding"/>
    <property type="evidence" value="ECO:0007669"/>
    <property type="project" value="UniProtKB-KW"/>
</dbReference>
<dbReference type="PROSITE" id="PS50893">
    <property type="entry name" value="ABC_TRANSPORTER_2"/>
    <property type="match status" value="1"/>
</dbReference>
<dbReference type="InterPro" id="IPR003439">
    <property type="entry name" value="ABC_transporter-like_ATP-bd"/>
</dbReference>
<keyword evidence="2" id="KW-0547">Nucleotide-binding</keyword>
<evidence type="ECO:0000256" key="1">
    <source>
        <dbReference type="ARBA" id="ARBA00022448"/>
    </source>
</evidence>
<evidence type="ECO:0000256" key="3">
    <source>
        <dbReference type="ARBA" id="ARBA00022840"/>
    </source>
</evidence>
<dbReference type="Gene3D" id="3.40.50.300">
    <property type="entry name" value="P-loop containing nucleotide triphosphate hydrolases"/>
    <property type="match status" value="1"/>
</dbReference>
<dbReference type="InterPro" id="IPR027417">
    <property type="entry name" value="P-loop_NTPase"/>
</dbReference>
<dbReference type="Proteomes" id="UP000319829">
    <property type="component" value="Unassembled WGS sequence"/>
</dbReference>
<accession>A0A538SLJ2</accession>
<dbReference type="PROSITE" id="PS00211">
    <property type="entry name" value="ABC_TRANSPORTER_1"/>
    <property type="match status" value="1"/>
</dbReference>
<dbReference type="InterPro" id="IPR003593">
    <property type="entry name" value="AAA+_ATPase"/>
</dbReference>
<proteinExistence type="predicted"/>
<dbReference type="GO" id="GO:0016887">
    <property type="term" value="F:ATP hydrolysis activity"/>
    <property type="evidence" value="ECO:0007669"/>
    <property type="project" value="InterPro"/>
</dbReference>
<dbReference type="InterPro" id="IPR025302">
    <property type="entry name" value="DrrA1/2-like_C"/>
</dbReference>
<dbReference type="InterPro" id="IPR017871">
    <property type="entry name" value="ABC_transporter-like_CS"/>
</dbReference>
<dbReference type="Pfam" id="PF13732">
    <property type="entry name" value="DrrA1-3_C"/>
    <property type="match status" value="1"/>
</dbReference>
<feature type="domain" description="ABC transporter" evidence="4">
    <location>
        <begin position="5"/>
        <end position="232"/>
    </location>
</feature>
<dbReference type="Pfam" id="PF00005">
    <property type="entry name" value="ABC_tran"/>
    <property type="match status" value="1"/>
</dbReference>
<keyword evidence="3 5" id="KW-0067">ATP-binding</keyword>
<dbReference type="AlphaFoldDB" id="A0A538SLJ2"/>
<dbReference type="SUPFAM" id="SSF52540">
    <property type="entry name" value="P-loop containing nucleoside triphosphate hydrolases"/>
    <property type="match status" value="1"/>
</dbReference>
<evidence type="ECO:0000256" key="2">
    <source>
        <dbReference type="ARBA" id="ARBA00022741"/>
    </source>
</evidence>
<evidence type="ECO:0000259" key="4">
    <source>
        <dbReference type="PROSITE" id="PS50893"/>
    </source>
</evidence>
<evidence type="ECO:0000313" key="6">
    <source>
        <dbReference type="Proteomes" id="UP000319829"/>
    </source>
</evidence>